<organism evidence="2 3">
    <name type="scientific">Penicillium digitatum (strain PHI26 / CECT 20796)</name>
    <name type="common">Green mold</name>
    <dbReference type="NCBI Taxonomy" id="1170229"/>
    <lineage>
        <taxon>Eukaryota</taxon>
        <taxon>Fungi</taxon>
        <taxon>Dikarya</taxon>
        <taxon>Ascomycota</taxon>
        <taxon>Pezizomycotina</taxon>
        <taxon>Eurotiomycetes</taxon>
        <taxon>Eurotiomycetidae</taxon>
        <taxon>Eurotiales</taxon>
        <taxon>Aspergillaceae</taxon>
        <taxon>Penicillium</taxon>
    </lineage>
</organism>
<dbReference type="AlphaFoldDB" id="K9FY86"/>
<evidence type="ECO:0000313" key="3">
    <source>
        <dbReference type="Proteomes" id="UP000009882"/>
    </source>
</evidence>
<dbReference type="InParanoid" id="K9FY86"/>
<dbReference type="Proteomes" id="UP000009882">
    <property type="component" value="Unassembled WGS sequence"/>
</dbReference>
<protein>
    <submittedName>
        <fullName evidence="2">Uncharacterized protein</fullName>
    </submittedName>
</protein>
<dbReference type="HOGENOM" id="CLU_3410708_0_0_1"/>
<feature type="region of interest" description="Disordered" evidence="1">
    <location>
        <begin position="1"/>
        <end position="29"/>
    </location>
</feature>
<sequence length="29" mass="3395">MVLQERLIPHCSPHRRSAWKPNSRSGTLH</sequence>
<gene>
    <name evidence="2" type="ORF">PDIG_31430</name>
</gene>
<proteinExistence type="predicted"/>
<comment type="caution">
    <text evidence="2">The sequence shown here is derived from an EMBL/GenBank/DDBJ whole genome shotgun (WGS) entry which is preliminary data.</text>
</comment>
<reference evidence="3" key="1">
    <citation type="journal article" date="2012" name="BMC Genomics">
        <title>Genome sequence of the necrotrophic fungus Penicillium digitatum, the main postharvest pathogen of citrus.</title>
        <authorList>
            <person name="Marcet-Houben M."/>
            <person name="Ballester A.-R."/>
            <person name="de la Fuente B."/>
            <person name="Harries E."/>
            <person name="Marcos J.F."/>
            <person name="Gonzalez-Candelas L."/>
            <person name="Gabaldon T."/>
        </authorList>
    </citation>
    <scope>NUCLEOTIDE SEQUENCE [LARGE SCALE GENOMIC DNA]</scope>
    <source>
        <strain evidence="3">PHI26 / CECT 20796</strain>
    </source>
</reference>
<dbReference type="EMBL" id="AKCT01000131">
    <property type="protein sequence ID" value="EKV14690.1"/>
    <property type="molecule type" value="Genomic_DNA"/>
</dbReference>
<feature type="compositionally biased region" description="Polar residues" evidence="1">
    <location>
        <begin position="20"/>
        <end position="29"/>
    </location>
</feature>
<keyword evidence="3" id="KW-1185">Reference proteome</keyword>
<evidence type="ECO:0000256" key="1">
    <source>
        <dbReference type="SAM" id="MobiDB-lite"/>
    </source>
</evidence>
<evidence type="ECO:0000313" key="2">
    <source>
        <dbReference type="EMBL" id="EKV14690.1"/>
    </source>
</evidence>
<name>K9FY86_PEND2</name>
<accession>K9FY86</accession>